<dbReference type="InterPro" id="IPR006127">
    <property type="entry name" value="ZnuA-like"/>
</dbReference>
<dbReference type="EMBL" id="JAAWVT010000002">
    <property type="protein sequence ID" value="NKG20452.1"/>
    <property type="molecule type" value="Genomic_DNA"/>
</dbReference>
<gene>
    <name evidence="7" type="ORF">HED64_06965</name>
</gene>
<proteinExistence type="inferred from homology"/>
<dbReference type="PANTHER" id="PTHR42953">
    <property type="entry name" value="HIGH-AFFINITY ZINC UPTAKE SYSTEM PROTEIN ZNUA-RELATED"/>
    <property type="match status" value="1"/>
</dbReference>
<dbReference type="SUPFAM" id="SSF53807">
    <property type="entry name" value="Helical backbone' metal receptor"/>
    <property type="match status" value="1"/>
</dbReference>
<keyword evidence="3" id="KW-0479">Metal-binding</keyword>
<evidence type="ECO:0000313" key="7">
    <source>
        <dbReference type="EMBL" id="NKG20452.1"/>
    </source>
</evidence>
<reference evidence="7 8" key="1">
    <citation type="submission" date="2020-04" db="EMBL/GenBank/DDBJ databases">
        <title>Paeniglutamicibacter sp. ANT13_2, a novel actinomycete isolated from sediment in Antarctica.</title>
        <authorList>
            <person name="Sakdapetsiri C."/>
            <person name="Pinyakong O."/>
        </authorList>
    </citation>
    <scope>NUCLEOTIDE SEQUENCE [LARGE SCALE GENOMIC DNA]</scope>
    <source>
        <strain evidence="7 8">ANT13_2</strain>
    </source>
</reference>
<sequence>MNKPIRAITLAISLLLLPGCAATVQPEQDRESANDGEITVVASTSVYADVARAVGGNAVSVSALVDRTSQDPHSYEATARDKLAVAKADVVIANGGGYDPFIDALSEVPQNESGAVIHAIDFQNETDSVAGAPVSRGAATKDHVHAEGNEHVWYDVRIVGSLARGLAAEYSKLRPERAAEFSAAAADFDQKIQVLLLKINSLSDGGTGREFAMTEPLPFYLLTEAGLKDGTPQGVSAAMEAGDDLSPLLLNKLTESLTAKRYALLAVNTQTSGAQTDQVAAVARAAGVPVLELTETLPEGQDYISWMESNVQQLEVSLAGK</sequence>
<dbReference type="Proteomes" id="UP000746595">
    <property type="component" value="Unassembled WGS sequence"/>
</dbReference>
<evidence type="ECO:0000256" key="1">
    <source>
        <dbReference type="ARBA" id="ARBA00004196"/>
    </source>
</evidence>
<dbReference type="Gene3D" id="3.40.50.1980">
    <property type="entry name" value="Nitrogenase molybdenum iron protein domain"/>
    <property type="match status" value="2"/>
</dbReference>
<feature type="signal peptide" evidence="6">
    <location>
        <begin position="1"/>
        <end position="21"/>
    </location>
</feature>
<evidence type="ECO:0000256" key="4">
    <source>
        <dbReference type="ARBA" id="ARBA00022729"/>
    </source>
</evidence>
<keyword evidence="2 5" id="KW-0813">Transport</keyword>
<evidence type="ECO:0000313" key="8">
    <source>
        <dbReference type="Proteomes" id="UP000746595"/>
    </source>
</evidence>
<protein>
    <submittedName>
        <fullName evidence="7">Zinc ABC transporter solute-binding protein</fullName>
    </submittedName>
</protein>
<comment type="caution">
    <text evidence="7">The sequence shown here is derived from an EMBL/GenBank/DDBJ whole genome shotgun (WGS) entry which is preliminary data.</text>
</comment>
<comment type="similarity">
    <text evidence="5">Belongs to the bacterial solute-binding protein 9 family.</text>
</comment>
<comment type="subcellular location">
    <subcellularLocation>
        <location evidence="1">Cell envelope</location>
    </subcellularLocation>
</comment>
<name>A0ABX1G2H4_9MICC</name>
<evidence type="ECO:0000256" key="6">
    <source>
        <dbReference type="SAM" id="SignalP"/>
    </source>
</evidence>
<organism evidence="7 8">
    <name type="scientific">Paeniglutamicibacter terrestris</name>
    <dbReference type="NCBI Taxonomy" id="2723403"/>
    <lineage>
        <taxon>Bacteria</taxon>
        <taxon>Bacillati</taxon>
        <taxon>Actinomycetota</taxon>
        <taxon>Actinomycetes</taxon>
        <taxon>Micrococcales</taxon>
        <taxon>Micrococcaceae</taxon>
        <taxon>Paeniglutamicibacter</taxon>
    </lineage>
</organism>
<evidence type="ECO:0000256" key="2">
    <source>
        <dbReference type="ARBA" id="ARBA00022448"/>
    </source>
</evidence>
<dbReference type="PRINTS" id="PR00690">
    <property type="entry name" value="ADHESNFAMILY"/>
</dbReference>
<dbReference type="PANTHER" id="PTHR42953:SF1">
    <property type="entry name" value="METAL-BINDING PROTEIN HI_0362-RELATED"/>
    <property type="match status" value="1"/>
</dbReference>
<keyword evidence="8" id="KW-1185">Reference proteome</keyword>
<feature type="chain" id="PRO_5046954348" evidence="6">
    <location>
        <begin position="22"/>
        <end position="321"/>
    </location>
</feature>
<evidence type="ECO:0000256" key="5">
    <source>
        <dbReference type="RuleBase" id="RU003512"/>
    </source>
</evidence>
<evidence type="ECO:0000256" key="3">
    <source>
        <dbReference type="ARBA" id="ARBA00022723"/>
    </source>
</evidence>
<dbReference type="InterPro" id="IPR050492">
    <property type="entry name" value="Bact_metal-bind_prot9"/>
</dbReference>
<dbReference type="Pfam" id="PF01297">
    <property type="entry name" value="ZnuA"/>
    <property type="match status" value="1"/>
</dbReference>
<keyword evidence="4 6" id="KW-0732">Signal</keyword>
<dbReference type="RefSeq" id="WP_168151338.1">
    <property type="nucleotide sequence ID" value="NZ_JAAWVT010000002.1"/>
</dbReference>
<dbReference type="InterPro" id="IPR006128">
    <property type="entry name" value="Lipoprotein_PsaA-like"/>
</dbReference>
<accession>A0ABX1G2H4</accession>